<comment type="similarity">
    <text evidence="2">Belongs to the BexD/CtrA/VexA family.</text>
</comment>
<keyword evidence="11" id="KW-0472">Membrane</keyword>
<evidence type="ECO:0000256" key="11">
    <source>
        <dbReference type="ARBA" id="ARBA00023136"/>
    </source>
</evidence>
<keyword evidence="13" id="KW-0998">Cell outer membrane</keyword>
<feature type="domain" description="Soluble ligand binding" evidence="16">
    <location>
        <begin position="290"/>
        <end position="337"/>
    </location>
</feature>
<reference evidence="18" key="1">
    <citation type="submission" date="2022-07" db="EMBL/GenBank/DDBJ databases">
        <title>Genome sequencing of Photobacterium atrarenae GJH2-4.</title>
        <authorList>
            <person name="Park S.-J."/>
        </authorList>
    </citation>
    <scope>NUCLEOTIDE SEQUENCE</scope>
    <source>
        <strain evidence="18">GJH2-4</strain>
    </source>
</reference>
<keyword evidence="3" id="KW-0813">Transport</keyword>
<organism evidence="18 19">
    <name type="scientific">Photobacterium atrarenae</name>
    <dbReference type="NCBI Taxonomy" id="865757"/>
    <lineage>
        <taxon>Bacteria</taxon>
        <taxon>Pseudomonadati</taxon>
        <taxon>Pseudomonadota</taxon>
        <taxon>Gammaproteobacteria</taxon>
        <taxon>Vibrionales</taxon>
        <taxon>Vibrionaceae</taxon>
        <taxon>Photobacterium</taxon>
    </lineage>
</organism>
<dbReference type="InterPro" id="IPR019554">
    <property type="entry name" value="Soluble_ligand-bd"/>
</dbReference>
<evidence type="ECO:0000259" key="15">
    <source>
        <dbReference type="Pfam" id="PF02563"/>
    </source>
</evidence>
<keyword evidence="4" id="KW-1134">Transmembrane beta strand</keyword>
<dbReference type="Gene3D" id="3.10.560.10">
    <property type="entry name" value="Outer membrane lipoprotein wza domain like"/>
    <property type="match status" value="6"/>
</dbReference>
<evidence type="ECO:0000256" key="3">
    <source>
        <dbReference type="ARBA" id="ARBA00022448"/>
    </source>
</evidence>
<name>A0ABY5GDF7_9GAMM</name>
<dbReference type="Pfam" id="PF22461">
    <property type="entry name" value="SLBB_2"/>
    <property type="match status" value="1"/>
</dbReference>
<evidence type="ECO:0000256" key="4">
    <source>
        <dbReference type="ARBA" id="ARBA00022452"/>
    </source>
</evidence>
<evidence type="ECO:0000256" key="12">
    <source>
        <dbReference type="ARBA" id="ARBA00023139"/>
    </source>
</evidence>
<evidence type="ECO:0000256" key="2">
    <source>
        <dbReference type="ARBA" id="ARBA00009450"/>
    </source>
</evidence>
<keyword evidence="14" id="KW-0449">Lipoprotein</keyword>
<dbReference type="RefSeq" id="WP_255387947.1">
    <property type="nucleotide sequence ID" value="NZ_CP101508.1"/>
</dbReference>
<evidence type="ECO:0000313" key="19">
    <source>
        <dbReference type="Proteomes" id="UP001057998"/>
    </source>
</evidence>
<evidence type="ECO:0000256" key="7">
    <source>
        <dbReference type="ARBA" id="ARBA00022729"/>
    </source>
</evidence>
<keyword evidence="6" id="KW-0812">Transmembrane</keyword>
<evidence type="ECO:0000256" key="14">
    <source>
        <dbReference type="ARBA" id="ARBA00023288"/>
    </source>
</evidence>
<keyword evidence="10" id="KW-0626">Porin</keyword>
<keyword evidence="7" id="KW-0732">Signal</keyword>
<evidence type="ECO:0000256" key="6">
    <source>
        <dbReference type="ARBA" id="ARBA00022692"/>
    </source>
</evidence>
<evidence type="ECO:0000259" key="16">
    <source>
        <dbReference type="Pfam" id="PF10531"/>
    </source>
</evidence>
<comment type="subcellular location">
    <subcellularLocation>
        <location evidence="1">Cell outer membrane</location>
        <topology evidence="1">Multi-pass membrane protein</topology>
    </subcellularLocation>
</comment>
<dbReference type="EMBL" id="CP101508">
    <property type="protein sequence ID" value="UTV26739.1"/>
    <property type="molecule type" value="Genomic_DNA"/>
</dbReference>
<evidence type="ECO:0000313" key="18">
    <source>
        <dbReference type="EMBL" id="UTV26739.1"/>
    </source>
</evidence>
<dbReference type="InterPro" id="IPR003715">
    <property type="entry name" value="Poly_export_N"/>
</dbReference>
<sequence length="694" mass="75381">MKRILLALLLWIPAWLNAQILAPGDVINLQLPGEEAFSQPFIVTNSGQLLLPEVGAVSVAGMDERQAQQLLRQRLSTVYRNLDEFSLSLLSSEIRVRVLGYVNQPGTVTLAADANIQMALTAAGGLKPGAQLDKFQLTRNGVSQPLNYKAYLDSGDLRLLPALEGGDTVFVPTSPQLGNVEINFDAASLVEAGDAEQQNGLTLFGEFRNPGTFSFKDGMSVVDAVMRAGGVTRYADVTKIRVITHNQPTLFDLKAYLDSGKTEQLPPIQPGSIIFAPIEVEEISTTQRTVYIMGEVQAPGAYENSTGAGFMDVLANAGGPTRFADTTQIRVLRDNGPALLVNLVQYSHNPARAPLPDLRPGDVIFVPEKVDFNEKSWLKVTNDRAIKLIGAVYNPGRFEWDSSMSFLDVLAHAGGPNQEANLANIRILRQGSGDQNLTRFNLEAFINQGGDFSTLPTLQAGDTIIIDELPKDPTDNKASWVRQSAEDSIYVFGQVGAPGRYAFNHALGILDILAAADGPNGDANLRQLRISHRDGPTTNVSKFDLALYFETGDESLLPQVVPGDVIYVPKLDADWLDKPAHKVVRLMGEVTSPGRYTFSQEMSLLDLLAEAGGPTENAFIERIMIVNSSCCGDESQAFNLRDYVNDPGDYPLPMLRPGDTVYVPNKEDSAPSQLRQGLRDVLSMVTLIVLGAAL</sequence>
<feature type="domain" description="SLBB" evidence="17">
    <location>
        <begin position="388"/>
        <end position="466"/>
    </location>
</feature>
<dbReference type="Pfam" id="PF02563">
    <property type="entry name" value="Poly_export"/>
    <property type="match status" value="1"/>
</dbReference>
<dbReference type="InterPro" id="IPR049712">
    <property type="entry name" value="Poly_export"/>
</dbReference>
<accession>A0ABY5GDF7</accession>
<proteinExistence type="inferred from homology"/>
<feature type="domain" description="Soluble ligand binding" evidence="16">
    <location>
        <begin position="95"/>
        <end position="144"/>
    </location>
</feature>
<keyword evidence="12" id="KW-0564">Palmitate</keyword>
<evidence type="ECO:0000256" key="5">
    <source>
        <dbReference type="ARBA" id="ARBA00022597"/>
    </source>
</evidence>
<dbReference type="Pfam" id="PF10531">
    <property type="entry name" value="SLBB"/>
    <property type="match status" value="4"/>
</dbReference>
<dbReference type="InterPro" id="IPR054765">
    <property type="entry name" value="SLBB_dom"/>
</dbReference>
<feature type="domain" description="Polysaccharide export protein N-terminal" evidence="15">
    <location>
        <begin position="20"/>
        <end position="81"/>
    </location>
</feature>
<keyword evidence="5" id="KW-0762">Sugar transport</keyword>
<evidence type="ECO:0000256" key="13">
    <source>
        <dbReference type="ARBA" id="ARBA00023237"/>
    </source>
</evidence>
<keyword evidence="19" id="KW-1185">Reference proteome</keyword>
<feature type="domain" description="Soluble ligand binding" evidence="16">
    <location>
        <begin position="583"/>
        <end position="619"/>
    </location>
</feature>
<evidence type="ECO:0000256" key="10">
    <source>
        <dbReference type="ARBA" id="ARBA00023114"/>
    </source>
</evidence>
<evidence type="ECO:0000259" key="17">
    <source>
        <dbReference type="Pfam" id="PF22461"/>
    </source>
</evidence>
<gene>
    <name evidence="18" type="ORF">NNL38_10260</name>
</gene>
<evidence type="ECO:0000256" key="9">
    <source>
        <dbReference type="ARBA" id="ARBA00023065"/>
    </source>
</evidence>
<feature type="domain" description="Soluble ligand binding" evidence="16">
    <location>
        <begin position="204"/>
        <end position="243"/>
    </location>
</feature>
<dbReference type="PANTHER" id="PTHR33619">
    <property type="entry name" value="POLYSACCHARIDE EXPORT PROTEIN GFCE-RELATED"/>
    <property type="match status" value="1"/>
</dbReference>
<evidence type="ECO:0000256" key="8">
    <source>
        <dbReference type="ARBA" id="ARBA00023047"/>
    </source>
</evidence>
<dbReference type="Proteomes" id="UP001057998">
    <property type="component" value="Chromosome 1"/>
</dbReference>
<keyword evidence="8" id="KW-0625">Polysaccharide transport</keyword>
<dbReference type="PANTHER" id="PTHR33619:SF3">
    <property type="entry name" value="POLYSACCHARIDE EXPORT PROTEIN GFCE-RELATED"/>
    <property type="match status" value="1"/>
</dbReference>
<protein>
    <submittedName>
        <fullName evidence="18">SLBB domain-containing protein</fullName>
    </submittedName>
</protein>
<evidence type="ECO:0000256" key="1">
    <source>
        <dbReference type="ARBA" id="ARBA00004571"/>
    </source>
</evidence>
<keyword evidence="9" id="KW-0406">Ion transport</keyword>